<keyword evidence="1" id="KW-0812">Transmembrane</keyword>
<evidence type="ECO:0000313" key="2">
    <source>
        <dbReference type="EMBL" id="MBK0402541.1"/>
    </source>
</evidence>
<proteinExistence type="predicted"/>
<comment type="caution">
    <text evidence="2">The sequence shown here is derived from an EMBL/GenBank/DDBJ whole genome shotgun (WGS) entry which is preliminary data.</text>
</comment>
<keyword evidence="3" id="KW-1185">Reference proteome</keyword>
<dbReference type="Proteomes" id="UP000644147">
    <property type="component" value="Unassembled WGS sequence"/>
</dbReference>
<evidence type="ECO:0000313" key="3">
    <source>
        <dbReference type="Proteomes" id="UP000644147"/>
    </source>
</evidence>
<gene>
    <name evidence="2" type="ORF">I5M27_06060</name>
</gene>
<feature type="transmembrane region" description="Helical" evidence="1">
    <location>
        <begin position="20"/>
        <end position="41"/>
    </location>
</feature>
<name>A0ABS1BZH8_9BACT</name>
<reference evidence="2 3" key="1">
    <citation type="submission" date="2020-12" db="EMBL/GenBank/DDBJ databases">
        <title>Bacterial novel species Adhaeribacter sp. BT258 isolated from soil.</title>
        <authorList>
            <person name="Jung H.-Y."/>
        </authorList>
    </citation>
    <scope>NUCLEOTIDE SEQUENCE [LARGE SCALE GENOMIC DNA]</scope>
    <source>
        <strain evidence="2 3">BT258</strain>
    </source>
</reference>
<dbReference type="RefSeq" id="WP_200505286.1">
    <property type="nucleotide sequence ID" value="NZ_JAEHFX010000002.1"/>
</dbReference>
<evidence type="ECO:0000256" key="1">
    <source>
        <dbReference type="SAM" id="Phobius"/>
    </source>
</evidence>
<organism evidence="2 3">
    <name type="scientific">Adhaeribacter terrigena</name>
    <dbReference type="NCBI Taxonomy" id="2793070"/>
    <lineage>
        <taxon>Bacteria</taxon>
        <taxon>Pseudomonadati</taxon>
        <taxon>Bacteroidota</taxon>
        <taxon>Cytophagia</taxon>
        <taxon>Cytophagales</taxon>
        <taxon>Hymenobacteraceae</taxon>
        <taxon>Adhaeribacter</taxon>
    </lineage>
</organism>
<accession>A0ABS1BZH8</accession>
<keyword evidence="1" id="KW-0472">Membrane</keyword>
<protein>
    <submittedName>
        <fullName evidence="2">Potassium transporter KefB</fullName>
    </submittedName>
</protein>
<dbReference type="EMBL" id="JAEHFX010000002">
    <property type="protein sequence ID" value="MBK0402541.1"/>
    <property type="molecule type" value="Genomic_DNA"/>
</dbReference>
<feature type="transmembrane region" description="Helical" evidence="1">
    <location>
        <begin position="87"/>
        <end position="114"/>
    </location>
</feature>
<keyword evidence="1" id="KW-1133">Transmembrane helix</keyword>
<sequence>MSQQKNVTTPQHGASLGNCLSIGAGIALLLILFFLISGGWFTQQPKPEWEKYWMIRPLIVVPIAGAAGGALFYFLGFLRNQGGWITALAYFLSTVGYIIILWLGTVFGLAGTWWN</sequence>
<feature type="transmembrane region" description="Helical" evidence="1">
    <location>
        <begin position="53"/>
        <end position="75"/>
    </location>
</feature>